<evidence type="ECO:0000313" key="2">
    <source>
        <dbReference type="Proteomes" id="UP000294513"/>
    </source>
</evidence>
<sequence>MDVAVQWVRVYWTRRSRGAPGAVRRNSLPEAFPLPDGTPPFVHEVHMYEGEDFIPESSLTSGLPPVTQLELAESRGILRVMLVPQMNNAQARTRLEPAWRRMGVPLRRRHTLRWHINYRFMAEWGWYYRLDTLNIVYGTFSGEVFVHHPVRRIDERRQFH</sequence>
<dbReference type="OrthoDB" id="3295282at2"/>
<proteinExistence type="predicted"/>
<evidence type="ECO:0000313" key="1">
    <source>
        <dbReference type="EMBL" id="TDD89267.1"/>
    </source>
</evidence>
<reference evidence="1 2" key="1">
    <citation type="submission" date="2019-03" db="EMBL/GenBank/DDBJ databases">
        <title>Draft genome sequences of novel Actinobacteria.</title>
        <authorList>
            <person name="Sahin N."/>
            <person name="Ay H."/>
            <person name="Saygin H."/>
        </authorList>
    </citation>
    <scope>NUCLEOTIDE SEQUENCE [LARGE SCALE GENOMIC DNA]</scope>
    <source>
        <strain evidence="1 2">H3C3</strain>
    </source>
</reference>
<accession>A0A4V2YXF7</accession>
<keyword evidence="2" id="KW-1185">Reference proteome</keyword>
<dbReference type="Proteomes" id="UP000294513">
    <property type="component" value="Unassembled WGS sequence"/>
</dbReference>
<dbReference type="EMBL" id="SMKU01000059">
    <property type="protein sequence ID" value="TDD89267.1"/>
    <property type="molecule type" value="Genomic_DNA"/>
</dbReference>
<name>A0A4V2YXF7_9ACTN</name>
<organism evidence="1 2">
    <name type="scientific">Actinomadura rubrisoli</name>
    <dbReference type="NCBI Taxonomy" id="2530368"/>
    <lineage>
        <taxon>Bacteria</taxon>
        <taxon>Bacillati</taxon>
        <taxon>Actinomycetota</taxon>
        <taxon>Actinomycetes</taxon>
        <taxon>Streptosporangiales</taxon>
        <taxon>Thermomonosporaceae</taxon>
        <taxon>Actinomadura</taxon>
    </lineage>
</organism>
<protein>
    <submittedName>
        <fullName evidence="1">Uncharacterized protein</fullName>
    </submittedName>
</protein>
<dbReference type="RefSeq" id="WP_131893259.1">
    <property type="nucleotide sequence ID" value="NZ_SMKU01000059.1"/>
</dbReference>
<dbReference type="AlphaFoldDB" id="A0A4V2YXF7"/>
<comment type="caution">
    <text evidence="1">The sequence shown here is derived from an EMBL/GenBank/DDBJ whole genome shotgun (WGS) entry which is preliminary data.</text>
</comment>
<gene>
    <name evidence="1" type="ORF">E1298_14320</name>
</gene>